<accession>A0A2P5BGI2</accession>
<protein>
    <submittedName>
        <fullName evidence="1">Uncharacterized protein</fullName>
    </submittedName>
</protein>
<dbReference type="EMBL" id="JXTC01000526">
    <property type="protein sequence ID" value="PON47901.1"/>
    <property type="molecule type" value="Genomic_DNA"/>
</dbReference>
<proteinExistence type="predicted"/>
<sequence>MGRERTPKLARIESYYSDPLVSTTTSNAMPLTEMQRLIPRIQSPKWINYYFSLEFKQG</sequence>
<keyword evidence="2" id="KW-1185">Reference proteome</keyword>
<dbReference type="InParanoid" id="A0A2P5BGI2"/>
<feature type="non-terminal residue" evidence="1">
    <location>
        <position position="58"/>
    </location>
</feature>
<evidence type="ECO:0000313" key="2">
    <source>
        <dbReference type="Proteomes" id="UP000237000"/>
    </source>
</evidence>
<dbReference type="Proteomes" id="UP000237000">
    <property type="component" value="Unassembled WGS sequence"/>
</dbReference>
<name>A0A2P5BGI2_TREOI</name>
<reference evidence="2" key="1">
    <citation type="submission" date="2016-06" db="EMBL/GenBank/DDBJ databases">
        <title>Parallel loss of symbiosis genes in relatives of nitrogen-fixing non-legume Parasponia.</title>
        <authorList>
            <person name="Van Velzen R."/>
            <person name="Holmer R."/>
            <person name="Bu F."/>
            <person name="Rutten L."/>
            <person name="Van Zeijl A."/>
            <person name="Liu W."/>
            <person name="Santuari L."/>
            <person name="Cao Q."/>
            <person name="Sharma T."/>
            <person name="Shen D."/>
            <person name="Roswanjaya Y."/>
            <person name="Wardhani T."/>
            <person name="Kalhor M.S."/>
            <person name="Jansen J."/>
            <person name="Van den Hoogen J."/>
            <person name="Gungor B."/>
            <person name="Hartog M."/>
            <person name="Hontelez J."/>
            <person name="Verver J."/>
            <person name="Yang W.-C."/>
            <person name="Schijlen E."/>
            <person name="Repin R."/>
            <person name="Schilthuizen M."/>
            <person name="Schranz E."/>
            <person name="Heidstra R."/>
            <person name="Miyata K."/>
            <person name="Fedorova E."/>
            <person name="Kohlen W."/>
            <person name="Bisseling T."/>
            <person name="Smit S."/>
            <person name="Geurts R."/>
        </authorList>
    </citation>
    <scope>NUCLEOTIDE SEQUENCE [LARGE SCALE GENOMIC DNA]</scope>
    <source>
        <strain evidence="2">cv. RG33-2</strain>
    </source>
</reference>
<organism evidence="1 2">
    <name type="scientific">Trema orientale</name>
    <name type="common">Charcoal tree</name>
    <name type="synonym">Celtis orientalis</name>
    <dbReference type="NCBI Taxonomy" id="63057"/>
    <lineage>
        <taxon>Eukaryota</taxon>
        <taxon>Viridiplantae</taxon>
        <taxon>Streptophyta</taxon>
        <taxon>Embryophyta</taxon>
        <taxon>Tracheophyta</taxon>
        <taxon>Spermatophyta</taxon>
        <taxon>Magnoliopsida</taxon>
        <taxon>eudicotyledons</taxon>
        <taxon>Gunneridae</taxon>
        <taxon>Pentapetalae</taxon>
        <taxon>rosids</taxon>
        <taxon>fabids</taxon>
        <taxon>Rosales</taxon>
        <taxon>Cannabaceae</taxon>
        <taxon>Trema</taxon>
    </lineage>
</organism>
<evidence type="ECO:0000313" key="1">
    <source>
        <dbReference type="EMBL" id="PON47901.1"/>
    </source>
</evidence>
<comment type="caution">
    <text evidence="1">The sequence shown here is derived from an EMBL/GenBank/DDBJ whole genome shotgun (WGS) entry which is preliminary data.</text>
</comment>
<gene>
    <name evidence="1" type="ORF">TorRG33x02_321860</name>
</gene>
<dbReference type="AlphaFoldDB" id="A0A2P5BGI2"/>